<protein>
    <submittedName>
        <fullName evidence="3">ABC transporter substrate-binding protein</fullName>
    </submittedName>
</protein>
<dbReference type="Pfam" id="PF00496">
    <property type="entry name" value="SBP_bac_5"/>
    <property type="match status" value="1"/>
</dbReference>
<dbReference type="PIRSF" id="PIRSF002741">
    <property type="entry name" value="MppA"/>
    <property type="match status" value="1"/>
</dbReference>
<organism evidence="3 4">
    <name type="scientific">Saccharopolyspora rosea</name>
    <dbReference type="NCBI Taxonomy" id="524884"/>
    <lineage>
        <taxon>Bacteria</taxon>
        <taxon>Bacillati</taxon>
        <taxon>Actinomycetota</taxon>
        <taxon>Actinomycetes</taxon>
        <taxon>Pseudonocardiales</taxon>
        <taxon>Pseudonocardiaceae</taxon>
        <taxon>Saccharopolyspora</taxon>
    </lineage>
</organism>
<dbReference type="Gene3D" id="3.40.190.10">
    <property type="entry name" value="Periplasmic binding protein-like II"/>
    <property type="match status" value="1"/>
</dbReference>
<feature type="domain" description="Solute-binding protein family 5" evidence="2">
    <location>
        <begin position="84"/>
        <end position="433"/>
    </location>
</feature>
<evidence type="ECO:0000313" key="3">
    <source>
        <dbReference type="EMBL" id="MFD0923013.1"/>
    </source>
</evidence>
<feature type="region of interest" description="Disordered" evidence="1">
    <location>
        <begin position="318"/>
        <end position="340"/>
    </location>
</feature>
<evidence type="ECO:0000259" key="2">
    <source>
        <dbReference type="Pfam" id="PF00496"/>
    </source>
</evidence>
<dbReference type="InterPro" id="IPR030678">
    <property type="entry name" value="Peptide/Ni-bd"/>
</dbReference>
<dbReference type="EMBL" id="JBHTIW010000027">
    <property type="protein sequence ID" value="MFD0923013.1"/>
    <property type="molecule type" value="Genomic_DNA"/>
</dbReference>
<comment type="caution">
    <text evidence="3">The sequence shown here is derived from an EMBL/GenBank/DDBJ whole genome shotgun (WGS) entry which is preliminary data.</text>
</comment>
<gene>
    <name evidence="3" type="ORF">ACFQ16_24985</name>
</gene>
<dbReference type="InterPro" id="IPR039424">
    <property type="entry name" value="SBP_5"/>
</dbReference>
<dbReference type="InterPro" id="IPR000914">
    <property type="entry name" value="SBP_5_dom"/>
</dbReference>
<sequence>MHCLRRWWAVLALAGVLLAGCGFSGSGSGADALKIAIGIPPRSGWSPASDDAYILMRLGVTETLTRVTPDAVDGGGQRLDGRAEPGLATSWRQDSPRQWTFTLVDGARFHSGAPVTAQAAADSINRVLHDPAPPRALRGAVEGAEAPDPRTLVVRTTGPDPILPLRLGSATAAVLDPAAVRPDGRIDLTRGAGTGPFEVTGTGGVQGLHLRRFDQYRGGPAKIERADVRFVEDASARVNGLRSGEFDLVDKVPTARLDAVRSDPRLRLSAVDLPRTTALHVDTAAGPFADERVRRAAALAVDRRGLVDGVLHGAATPASHHFGPAAPWGSRTPPRPADPDAARRLLTEATGPGPVPITLGVYPERPDLPAAATALADELDRVGFAVRIVSEPAAQLEPKILSGQLDAAVYSRNQMADVPDVAGYLTSDFSCRATFGLDHFCDPELDALVQGLSAVTDPAQRAEVFRRADDLLTDRVAGIPLFHERQHLAHSADVRGVPADPLEHVLLTVEVTKR</sequence>
<dbReference type="Gene3D" id="3.10.105.10">
    <property type="entry name" value="Dipeptide-binding Protein, Domain 3"/>
    <property type="match status" value="1"/>
</dbReference>
<evidence type="ECO:0000256" key="1">
    <source>
        <dbReference type="SAM" id="MobiDB-lite"/>
    </source>
</evidence>
<dbReference type="PANTHER" id="PTHR30290:SF65">
    <property type="entry name" value="MONOACYL PHOSPHATIDYLINOSITOL TETRAMANNOSIDE-BINDING PROTEIN LPQW-RELATED"/>
    <property type="match status" value="1"/>
</dbReference>
<proteinExistence type="predicted"/>
<evidence type="ECO:0000313" key="4">
    <source>
        <dbReference type="Proteomes" id="UP001597018"/>
    </source>
</evidence>
<dbReference type="PROSITE" id="PS51257">
    <property type="entry name" value="PROKAR_LIPOPROTEIN"/>
    <property type="match status" value="1"/>
</dbReference>
<reference evidence="4" key="1">
    <citation type="journal article" date="2019" name="Int. J. Syst. Evol. Microbiol.">
        <title>The Global Catalogue of Microorganisms (GCM) 10K type strain sequencing project: providing services to taxonomists for standard genome sequencing and annotation.</title>
        <authorList>
            <consortium name="The Broad Institute Genomics Platform"/>
            <consortium name="The Broad Institute Genome Sequencing Center for Infectious Disease"/>
            <person name="Wu L."/>
            <person name="Ma J."/>
        </authorList>
    </citation>
    <scope>NUCLEOTIDE SEQUENCE [LARGE SCALE GENOMIC DNA]</scope>
    <source>
        <strain evidence="4">CCUG 56401</strain>
    </source>
</reference>
<name>A0ABW3FZD8_9PSEU</name>
<accession>A0ABW3FZD8</accession>
<dbReference type="Proteomes" id="UP001597018">
    <property type="component" value="Unassembled WGS sequence"/>
</dbReference>
<dbReference type="PANTHER" id="PTHR30290">
    <property type="entry name" value="PERIPLASMIC BINDING COMPONENT OF ABC TRANSPORTER"/>
    <property type="match status" value="1"/>
</dbReference>
<keyword evidence="4" id="KW-1185">Reference proteome</keyword>
<dbReference type="SUPFAM" id="SSF53850">
    <property type="entry name" value="Periplasmic binding protein-like II"/>
    <property type="match status" value="1"/>
</dbReference>
<dbReference type="RefSeq" id="WP_263252203.1">
    <property type="nucleotide sequence ID" value="NZ_BAABLT010000030.1"/>
</dbReference>